<dbReference type="AlphaFoldDB" id="A0A1H7J8X8"/>
<dbReference type="STRING" id="573321.SAMN04488505_101715"/>
<feature type="transmembrane region" description="Helical" evidence="14">
    <location>
        <begin position="192"/>
        <end position="213"/>
    </location>
</feature>
<dbReference type="Proteomes" id="UP000198984">
    <property type="component" value="Unassembled WGS sequence"/>
</dbReference>
<dbReference type="Gene3D" id="3.40.50.720">
    <property type="entry name" value="NAD(P)-binding Rossmann-like Domain"/>
    <property type="match status" value="1"/>
</dbReference>
<dbReference type="RefSeq" id="WP_089906761.1">
    <property type="nucleotide sequence ID" value="NZ_FOBB01000001.1"/>
</dbReference>
<dbReference type="PROSITE" id="PS51201">
    <property type="entry name" value="RCK_N"/>
    <property type="match status" value="1"/>
</dbReference>
<dbReference type="Gene3D" id="1.20.1530.20">
    <property type="match status" value="1"/>
</dbReference>
<evidence type="ECO:0000256" key="14">
    <source>
        <dbReference type="SAM" id="Phobius"/>
    </source>
</evidence>
<keyword evidence="11" id="KW-0406">Ion transport</keyword>
<keyword evidence="3" id="KW-0813">Transport</keyword>
<reference evidence="16 17" key="1">
    <citation type="submission" date="2016-10" db="EMBL/GenBank/DDBJ databases">
        <authorList>
            <person name="de Groot N.N."/>
        </authorList>
    </citation>
    <scope>NUCLEOTIDE SEQUENCE [LARGE SCALE GENOMIC DNA]</scope>
    <source>
        <strain evidence="16 17">DSM 21039</strain>
    </source>
</reference>
<evidence type="ECO:0000256" key="3">
    <source>
        <dbReference type="ARBA" id="ARBA00022448"/>
    </source>
</evidence>
<dbReference type="SUPFAM" id="SSF51735">
    <property type="entry name" value="NAD(P)-binding Rossmann-fold domains"/>
    <property type="match status" value="1"/>
</dbReference>
<evidence type="ECO:0000256" key="12">
    <source>
        <dbReference type="ARBA" id="ARBA00023136"/>
    </source>
</evidence>
<dbReference type="EMBL" id="FOBB01000001">
    <property type="protein sequence ID" value="SEK69645.1"/>
    <property type="molecule type" value="Genomic_DNA"/>
</dbReference>
<dbReference type="Pfam" id="PF00999">
    <property type="entry name" value="Na_H_Exchanger"/>
    <property type="match status" value="1"/>
</dbReference>
<evidence type="ECO:0000256" key="1">
    <source>
        <dbReference type="ARBA" id="ARBA00004429"/>
    </source>
</evidence>
<feature type="transmembrane region" description="Helical" evidence="14">
    <location>
        <begin position="307"/>
        <end position="325"/>
    </location>
</feature>
<keyword evidence="9" id="KW-0630">Potassium</keyword>
<feature type="transmembrane region" description="Helical" evidence="14">
    <location>
        <begin position="57"/>
        <end position="76"/>
    </location>
</feature>
<evidence type="ECO:0000256" key="9">
    <source>
        <dbReference type="ARBA" id="ARBA00022958"/>
    </source>
</evidence>
<organism evidence="16 17">
    <name type="scientific">Chitinophaga rupis</name>
    <dbReference type="NCBI Taxonomy" id="573321"/>
    <lineage>
        <taxon>Bacteria</taxon>
        <taxon>Pseudomonadati</taxon>
        <taxon>Bacteroidota</taxon>
        <taxon>Chitinophagia</taxon>
        <taxon>Chitinophagales</taxon>
        <taxon>Chitinophagaceae</taxon>
        <taxon>Chitinophaga</taxon>
    </lineage>
</organism>
<comment type="subcellular location">
    <subcellularLocation>
        <location evidence="1">Cell inner membrane</location>
        <topology evidence="1">Multi-pass membrane protein</topology>
    </subcellularLocation>
</comment>
<dbReference type="InterPro" id="IPR038770">
    <property type="entry name" value="Na+/solute_symporter_sf"/>
</dbReference>
<dbReference type="InterPro" id="IPR004771">
    <property type="entry name" value="K/H_exchanger"/>
</dbReference>
<feature type="transmembrane region" description="Helical" evidence="14">
    <location>
        <begin position="6"/>
        <end position="25"/>
    </location>
</feature>
<dbReference type="Pfam" id="PF02254">
    <property type="entry name" value="TrkA_N"/>
    <property type="match status" value="1"/>
</dbReference>
<evidence type="ECO:0000313" key="16">
    <source>
        <dbReference type="EMBL" id="SEK69645.1"/>
    </source>
</evidence>
<evidence type="ECO:0000256" key="2">
    <source>
        <dbReference type="ARBA" id="ARBA00005551"/>
    </source>
</evidence>
<dbReference type="PANTHER" id="PTHR46157">
    <property type="entry name" value="K(+) EFFLUX ANTIPORTER 3, CHLOROPLASTIC"/>
    <property type="match status" value="1"/>
</dbReference>
<keyword evidence="4" id="KW-0050">Antiport</keyword>
<dbReference type="OrthoDB" id="9781411at2"/>
<keyword evidence="17" id="KW-1185">Reference proteome</keyword>
<evidence type="ECO:0000256" key="4">
    <source>
        <dbReference type="ARBA" id="ARBA00022449"/>
    </source>
</evidence>
<dbReference type="InterPro" id="IPR003148">
    <property type="entry name" value="RCK_N"/>
</dbReference>
<evidence type="ECO:0000256" key="7">
    <source>
        <dbReference type="ARBA" id="ARBA00022538"/>
    </source>
</evidence>
<evidence type="ECO:0000256" key="5">
    <source>
        <dbReference type="ARBA" id="ARBA00022475"/>
    </source>
</evidence>
<feature type="transmembrane region" description="Helical" evidence="14">
    <location>
        <begin position="88"/>
        <end position="110"/>
    </location>
</feature>
<sequence length="645" mass="70474">MNEHSFFFTAMIYLAAAVVCVPVAKKLGLGSVLGYLLAGIFIGPNVMGFIGAEGQDILHFAEFGVVMMLFLIGIELEPSLLWKLRAPIVGLGGMQVLISTAVISVIAWWMGQPWNAALALGMTFSLSSTAIVLQILKEKGWMPSAAGQSAFSVLLFQDIAVIPMLAIFPLLAPVGAATSTGGHTFRDGLSGWMQTLMVFGAVITIILAGRYLVRPLLRLVAQVRVRELFTTFALLLVVGISVLMTLVGLSPALGAFLGGVVLANSEYRHELESDIEPFKGLLLGLFFIAVGASIDFHLILSQPLVMLGLVLALMMVKCLILMGLGKVFKLSTDQNLLFGYSLSQVGEFAFVLLSFTRQTGILPDATASMMTAVVALSMAFTPLVILLYEKLLQPRFTITENSTREADAIDEKNPVILAGFGKTGNVIGRFLLANGVPTTILDLDSDRIDMLHNLGIRAYYGDASRQDLLHAAGAAEAKIIIIATDTIDQTTEIVKVVRQHFPNLQMLVKAATIPDTFDLMELGVLHIYRESLDTSLRMGADALHMLGFRAYNARRAASTFRQHDEKALKELSALRDDRKTYLNTFKERIEEMSTLIQTDKVKPWNDEILSWDERSLMEEEGNPEVGEIPDTNSSAEILNVKKENT</sequence>
<name>A0A1H7J8X8_9BACT</name>
<feature type="transmembrane region" description="Helical" evidence="14">
    <location>
        <begin position="234"/>
        <end position="261"/>
    </location>
</feature>
<evidence type="ECO:0000256" key="13">
    <source>
        <dbReference type="SAM" id="MobiDB-lite"/>
    </source>
</evidence>
<dbReference type="GO" id="GO:0008324">
    <property type="term" value="F:monoatomic cation transmembrane transporter activity"/>
    <property type="evidence" value="ECO:0007669"/>
    <property type="project" value="InterPro"/>
</dbReference>
<feature type="transmembrane region" description="Helical" evidence="14">
    <location>
        <begin position="148"/>
        <end position="172"/>
    </location>
</feature>
<dbReference type="FunFam" id="1.20.1530.20:FF:000001">
    <property type="entry name" value="Glutathione-regulated potassium-efflux system protein KefB"/>
    <property type="match status" value="1"/>
</dbReference>
<evidence type="ECO:0000259" key="15">
    <source>
        <dbReference type="PROSITE" id="PS51201"/>
    </source>
</evidence>
<evidence type="ECO:0000313" key="17">
    <source>
        <dbReference type="Proteomes" id="UP000198984"/>
    </source>
</evidence>
<keyword evidence="12 14" id="KW-0472">Membrane</keyword>
<feature type="transmembrane region" description="Helical" evidence="14">
    <location>
        <begin position="367"/>
        <end position="388"/>
    </location>
</feature>
<dbReference type="PANTHER" id="PTHR46157:SF4">
    <property type="entry name" value="K(+) EFFLUX ANTIPORTER 3, CHLOROPLASTIC"/>
    <property type="match status" value="1"/>
</dbReference>
<feature type="region of interest" description="Disordered" evidence="13">
    <location>
        <begin position="619"/>
        <end position="645"/>
    </location>
</feature>
<keyword evidence="7" id="KW-0633">Potassium transport</keyword>
<feature type="transmembrane region" description="Helical" evidence="14">
    <location>
        <begin position="32"/>
        <end position="51"/>
    </location>
</feature>
<dbReference type="GO" id="GO:1902600">
    <property type="term" value="P:proton transmembrane transport"/>
    <property type="evidence" value="ECO:0007669"/>
    <property type="project" value="InterPro"/>
</dbReference>
<gene>
    <name evidence="16" type="ORF">SAMN04488505_101715</name>
</gene>
<dbReference type="FunFam" id="3.40.50.720:FF:000036">
    <property type="entry name" value="Glutathione-regulated potassium-efflux system protein KefB"/>
    <property type="match status" value="1"/>
</dbReference>
<dbReference type="GO" id="GO:0005886">
    <property type="term" value="C:plasma membrane"/>
    <property type="evidence" value="ECO:0007669"/>
    <property type="project" value="UniProtKB-SubCell"/>
</dbReference>
<keyword evidence="8 14" id="KW-0812">Transmembrane</keyword>
<keyword evidence="6" id="KW-0997">Cell inner membrane</keyword>
<protein>
    <submittedName>
        <fullName evidence="16">Kef-type potassium/proton antiporter, CPA2 family</fullName>
    </submittedName>
</protein>
<dbReference type="InterPro" id="IPR036291">
    <property type="entry name" value="NAD(P)-bd_dom_sf"/>
</dbReference>
<keyword evidence="5" id="KW-1003">Cell membrane</keyword>
<dbReference type="GO" id="GO:0015297">
    <property type="term" value="F:antiporter activity"/>
    <property type="evidence" value="ECO:0007669"/>
    <property type="project" value="UniProtKB-KW"/>
</dbReference>
<feature type="transmembrane region" description="Helical" evidence="14">
    <location>
        <begin position="337"/>
        <end position="355"/>
    </location>
</feature>
<proteinExistence type="inferred from homology"/>
<feature type="transmembrane region" description="Helical" evidence="14">
    <location>
        <begin position="116"/>
        <end position="136"/>
    </location>
</feature>
<evidence type="ECO:0000256" key="6">
    <source>
        <dbReference type="ARBA" id="ARBA00022519"/>
    </source>
</evidence>
<dbReference type="NCBIfam" id="TIGR00932">
    <property type="entry name" value="2a37"/>
    <property type="match status" value="1"/>
</dbReference>
<keyword evidence="10 14" id="KW-1133">Transmembrane helix</keyword>
<feature type="domain" description="RCK N-terminal" evidence="15">
    <location>
        <begin position="412"/>
        <end position="536"/>
    </location>
</feature>
<evidence type="ECO:0000256" key="8">
    <source>
        <dbReference type="ARBA" id="ARBA00022692"/>
    </source>
</evidence>
<accession>A0A1H7J8X8</accession>
<dbReference type="InterPro" id="IPR006153">
    <property type="entry name" value="Cation/H_exchanger_TM"/>
</dbReference>
<dbReference type="GO" id="GO:0006813">
    <property type="term" value="P:potassium ion transport"/>
    <property type="evidence" value="ECO:0007669"/>
    <property type="project" value="UniProtKB-KW"/>
</dbReference>
<evidence type="ECO:0000256" key="10">
    <source>
        <dbReference type="ARBA" id="ARBA00022989"/>
    </source>
</evidence>
<evidence type="ECO:0000256" key="11">
    <source>
        <dbReference type="ARBA" id="ARBA00023065"/>
    </source>
</evidence>
<comment type="similarity">
    <text evidence="2">Belongs to the monovalent cation:proton antiporter 2 (CPA2) transporter (TC 2.A.37) family.</text>
</comment>